<feature type="region of interest" description="Disordered" evidence="1">
    <location>
        <begin position="313"/>
        <end position="346"/>
    </location>
</feature>
<feature type="compositionally biased region" description="Basic and acidic residues" evidence="1">
    <location>
        <begin position="313"/>
        <end position="332"/>
    </location>
</feature>
<evidence type="ECO:0000256" key="1">
    <source>
        <dbReference type="SAM" id="MobiDB-lite"/>
    </source>
</evidence>
<protein>
    <submittedName>
        <fullName evidence="2">BRCA1-A complex subunit Abraxas 1</fullName>
    </submittedName>
</protein>
<organism evidence="2 3">
    <name type="scientific">Acropora cervicornis</name>
    <name type="common">Staghorn coral</name>
    <dbReference type="NCBI Taxonomy" id="6130"/>
    <lineage>
        <taxon>Eukaryota</taxon>
        <taxon>Metazoa</taxon>
        <taxon>Cnidaria</taxon>
        <taxon>Anthozoa</taxon>
        <taxon>Hexacorallia</taxon>
        <taxon>Scleractinia</taxon>
        <taxon>Astrocoeniina</taxon>
        <taxon>Acroporidae</taxon>
        <taxon>Acropora</taxon>
    </lineage>
</organism>
<dbReference type="Pfam" id="PF21125">
    <property type="entry name" value="MPN_2A_DUB_like"/>
    <property type="match status" value="1"/>
</dbReference>
<dbReference type="PANTHER" id="PTHR31728:SF5">
    <property type="entry name" value="OS07G0540200 PROTEIN"/>
    <property type="match status" value="1"/>
</dbReference>
<dbReference type="AlphaFoldDB" id="A0AAD9R4E0"/>
<sequence length="470" mass="54110">MVFDFSEVWIYVNFSSITKSEWATCASPILAERNLLCARQKNSKQRHFQIKMEVCLSGCVFSSLVYELENSRGDVEGLLLGQISRRIVNTITDSQSENLRHERVATIQGFVPLDKSRRFYTGTGEIVDEIVCEELSNDSEKSEKVIGWFKFRRNTSSTVSMRERFVHHNLIKKLNFTPPKEFIFAVFTSCMSRDLSTHKFDYSFCCSSEREGVFEPLQVWILNLGDTSHSEYRCNSLSAQATSSLFYEVIDSYRNDFVDEKGCMVQASNMHGMYITMMKKLQELVEVVKISETTVSSLTEEVEMRRREVERCQHQLRSQNEKPNEVVEERPAHPKFASSDSNQDTEKDLIDLSDHGAGINIEDDKIDQQQHFSTNNMEGRNDQGVWNEKEKSFESKNNIPKAENSNRRRKQKTPSKVASYQDVKNQDDDSDITDDETQTYSMDDSIRGNGLGYEETFSQNLAMETSSPIF</sequence>
<dbReference type="PRINTS" id="PR02051">
    <property type="entry name" value="PROTEINF175"/>
</dbReference>
<feature type="compositionally biased region" description="Acidic residues" evidence="1">
    <location>
        <begin position="428"/>
        <end position="437"/>
    </location>
</feature>
<keyword evidence="3" id="KW-1185">Reference proteome</keyword>
<accession>A0AAD9R4E0</accession>
<gene>
    <name evidence="2" type="ORF">P5673_001862</name>
</gene>
<proteinExistence type="predicted"/>
<reference evidence="2" key="2">
    <citation type="journal article" date="2023" name="Science">
        <title>Genomic signatures of disease resistance in endangered staghorn corals.</title>
        <authorList>
            <person name="Vollmer S.V."/>
            <person name="Selwyn J.D."/>
            <person name="Despard B.A."/>
            <person name="Roesel C.L."/>
        </authorList>
    </citation>
    <scope>NUCLEOTIDE SEQUENCE</scope>
    <source>
        <strain evidence="2">K2</strain>
    </source>
</reference>
<dbReference type="InterPro" id="IPR023238">
    <property type="entry name" value="FAM175"/>
</dbReference>
<name>A0AAD9R4E0_ACRCE</name>
<evidence type="ECO:0000313" key="2">
    <source>
        <dbReference type="EMBL" id="KAK2572862.1"/>
    </source>
</evidence>
<dbReference type="Proteomes" id="UP001249851">
    <property type="component" value="Unassembled WGS sequence"/>
</dbReference>
<comment type="caution">
    <text evidence="2">The sequence shown here is derived from an EMBL/GenBank/DDBJ whole genome shotgun (WGS) entry which is preliminary data.</text>
</comment>
<dbReference type="CDD" id="cd23519">
    <property type="entry name" value="Abraxas-like_domain"/>
    <property type="match status" value="1"/>
</dbReference>
<dbReference type="GO" id="GO:0031593">
    <property type="term" value="F:polyubiquitin modification-dependent protein binding"/>
    <property type="evidence" value="ECO:0007669"/>
    <property type="project" value="TreeGrafter"/>
</dbReference>
<dbReference type="PANTHER" id="PTHR31728">
    <property type="entry name" value="ABRAXAS FAMILY MEMBER"/>
    <property type="match status" value="1"/>
</dbReference>
<feature type="region of interest" description="Disordered" evidence="1">
    <location>
        <begin position="374"/>
        <end position="452"/>
    </location>
</feature>
<reference evidence="2" key="1">
    <citation type="journal article" date="2023" name="G3 (Bethesda)">
        <title>Whole genome assembly and annotation of the endangered Caribbean coral Acropora cervicornis.</title>
        <authorList>
            <person name="Selwyn J.D."/>
            <person name="Vollmer S.V."/>
        </authorList>
    </citation>
    <scope>NUCLEOTIDE SEQUENCE</scope>
    <source>
        <strain evidence="2">K2</strain>
    </source>
</reference>
<evidence type="ECO:0000313" key="3">
    <source>
        <dbReference type="Proteomes" id="UP001249851"/>
    </source>
</evidence>
<dbReference type="GO" id="GO:0005634">
    <property type="term" value="C:nucleus"/>
    <property type="evidence" value="ECO:0007669"/>
    <property type="project" value="TreeGrafter"/>
</dbReference>
<dbReference type="EMBL" id="JARQWQ010000003">
    <property type="protein sequence ID" value="KAK2572862.1"/>
    <property type="molecule type" value="Genomic_DNA"/>
</dbReference>